<proteinExistence type="predicted"/>
<dbReference type="AlphaFoldDB" id="A0A9P5YP87"/>
<name>A0A9P5YP87_9AGAR</name>
<evidence type="ECO:0000313" key="2">
    <source>
        <dbReference type="Proteomes" id="UP000807469"/>
    </source>
</evidence>
<keyword evidence="2" id="KW-1185">Reference proteome</keyword>
<protein>
    <submittedName>
        <fullName evidence="1">Uncharacterized protein</fullName>
    </submittedName>
</protein>
<accession>A0A9P5YP87</accession>
<dbReference type="EMBL" id="MU155563">
    <property type="protein sequence ID" value="KAF9472215.1"/>
    <property type="molecule type" value="Genomic_DNA"/>
</dbReference>
<dbReference type="Proteomes" id="UP000807469">
    <property type="component" value="Unassembled WGS sequence"/>
</dbReference>
<comment type="caution">
    <text evidence="1">The sequence shown here is derived from an EMBL/GenBank/DDBJ whole genome shotgun (WGS) entry which is preliminary data.</text>
</comment>
<reference evidence="1" key="1">
    <citation type="submission" date="2020-11" db="EMBL/GenBank/DDBJ databases">
        <authorList>
            <consortium name="DOE Joint Genome Institute"/>
            <person name="Ahrendt S."/>
            <person name="Riley R."/>
            <person name="Andreopoulos W."/>
            <person name="Labutti K."/>
            <person name="Pangilinan J."/>
            <person name="Ruiz-Duenas F.J."/>
            <person name="Barrasa J.M."/>
            <person name="Sanchez-Garcia M."/>
            <person name="Camarero S."/>
            <person name="Miyauchi S."/>
            <person name="Serrano A."/>
            <person name="Linde D."/>
            <person name="Babiker R."/>
            <person name="Drula E."/>
            <person name="Ayuso-Fernandez I."/>
            <person name="Pacheco R."/>
            <person name="Padilla G."/>
            <person name="Ferreira P."/>
            <person name="Barriuso J."/>
            <person name="Kellner H."/>
            <person name="Castanera R."/>
            <person name="Alfaro M."/>
            <person name="Ramirez L."/>
            <person name="Pisabarro A.G."/>
            <person name="Kuo A."/>
            <person name="Tritt A."/>
            <person name="Lipzen A."/>
            <person name="He G."/>
            <person name="Yan M."/>
            <person name="Ng V."/>
            <person name="Cullen D."/>
            <person name="Martin F."/>
            <person name="Rosso M.-N."/>
            <person name="Henrissat B."/>
            <person name="Hibbett D."/>
            <person name="Martinez A.T."/>
            <person name="Grigoriev I.V."/>
        </authorList>
    </citation>
    <scope>NUCLEOTIDE SEQUENCE</scope>
    <source>
        <strain evidence="1">CIRM-BRFM 674</strain>
    </source>
</reference>
<sequence>MMGRLGCCTAIFQGKCVDEFITSAAFRFLLSALVCSSVPDPHLMLGEVERIRKSGRRLGMLVDEAYIYVPVHLFLHLVNHELLICVSPPLNLRAQLAPVT</sequence>
<evidence type="ECO:0000313" key="1">
    <source>
        <dbReference type="EMBL" id="KAF9472215.1"/>
    </source>
</evidence>
<organism evidence="1 2">
    <name type="scientific">Pholiota conissans</name>
    <dbReference type="NCBI Taxonomy" id="109636"/>
    <lineage>
        <taxon>Eukaryota</taxon>
        <taxon>Fungi</taxon>
        <taxon>Dikarya</taxon>
        <taxon>Basidiomycota</taxon>
        <taxon>Agaricomycotina</taxon>
        <taxon>Agaricomycetes</taxon>
        <taxon>Agaricomycetidae</taxon>
        <taxon>Agaricales</taxon>
        <taxon>Agaricineae</taxon>
        <taxon>Strophariaceae</taxon>
        <taxon>Pholiota</taxon>
    </lineage>
</organism>
<gene>
    <name evidence="1" type="ORF">BDN70DRAFT_494558</name>
</gene>